<feature type="compositionally biased region" description="Low complexity" evidence="1">
    <location>
        <begin position="254"/>
        <end position="263"/>
    </location>
</feature>
<dbReference type="RefSeq" id="WP_090220407.1">
    <property type="nucleotide sequence ID" value="NZ_FMWG01000010.1"/>
</dbReference>
<dbReference type="EMBL" id="FMWG01000010">
    <property type="protein sequence ID" value="SCZ70297.1"/>
    <property type="molecule type" value="Genomic_DNA"/>
</dbReference>
<dbReference type="STRING" id="1156985.SAMN04488118_11093"/>
<dbReference type="OrthoDB" id="7791409at2"/>
<proteinExistence type="predicted"/>
<feature type="region of interest" description="Disordered" evidence="1">
    <location>
        <begin position="254"/>
        <end position="274"/>
    </location>
</feature>
<sequence length="508" mass="53532">MSTPFLKHSCSAAALLVLSAQIAAADINAQDVWGDWKSYITGAGYELTATETTSGDTLTVSDISVELSLPDTEAMLTVTLPAVSFIENGDGTVTVNMTEESLIGFVVDDESESAEGEIVYRQDANAMLVSGEPNDMVYDYATSQALLELTSLVVDGVELPEDWLSLSIAMDDVQSRTNMKLDEIRNYVQDYSIAALNYDIQFKIPEENANGAFTGTVNDLKFTGTSAVPADTDSTDIEALFAAGLSFEGTSSMGSASGSGSMTDGEQSFQFSGQSNGGKADVAVSNQSISYDVIQSEADISVTSSDIPFPISLSLAELGFNVLVPLAQSEEEQDFAFGLTLRDFNVPDLFWSMVDPGNVLPRDPASLVLKLAGKGKVLTDIFDPEALIALEEGDAEPGEINALSLNELLVSAAGATLTGTGDFTFNNDDLDTFDGLPAPSGTANLQLHGANGLLDSLVQMGLLSDSDATGARLMMGLLAVPGDGEDSLKSEIEISENGQIKANGQRIK</sequence>
<dbReference type="Pfam" id="PF09898">
    <property type="entry name" value="DUF2125"/>
    <property type="match status" value="1"/>
</dbReference>
<evidence type="ECO:0000256" key="2">
    <source>
        <dbReference type="SAM" id="SignalP"/>
    </source>
</evidence>
<feature type="signal peptide" evidence="2">
    <location>
        <begin position="1"/>
        <end position="25"/>
    </location>
</feature>
<accession>A0A1G5R8B1</accession>
<feature type="compositionally biased region" description="Polar residues" evidence="1">
    <location>
        <begin position="264"/>
        <end position="274"/>
    </location>
</feature>
<keyword evidence="2" id="KW-0732">Signal</keyword>
<evidence type="ECO:0000256" key="1">
    <source>
        <dbReference type="SAM" id="MobiDB-lite"/>
    </source>
</evidence>
<feature type="chain" id="PRO_5011517225" description="DUF2125 domain-containing protein" evidence="2">
    <location>
        <begin position="26"/>
        <end position="508"/>
    </location>
</feature>
<evidence type="ECO:0008006" key="5">
    <source>
        <dbReference type="Google" id="ProtNLM"/>
    </source>
</evidence>
<evidence type="ECO:0000313" key="4">
    <source>
        <dbReference type="Proteomes" id="UP000198767"/>
    </source>
</evidence>
<organism evidence="3 4">
    <name type="scientific">Epibacterium ulvae</name>
    <dbReference type="NCBI Taxonomy" id="1156985"/>
    <lineage>
        <taxon>Bacteria</taxon>
        <taxon>Pseudomonadati</taxon>
        <taxon>Pseudomonadota</taxon>
        <taxon>Alphaproteobacteria</taxon>
        <taxon>Rhodobacterales</taxon>
        <taxon>Roseobacteraceae</taxon>
        <taxon>Epibacterium</taxon>
    </lineage>
</organism>
<gene>
    <name evidence="3" type="ORF">SAMN04488118_11093</name>
</gene>
<keyword evidence="4" id="KW-1185">Reference proteome</keyword>
<evidence type="ECO:0000313" key="3">
    <source>
        <dbReference type="EMBL" id="SCZ70297.1"/>
    </source>
</evidence>
<protein>
    <recommendedName>
        <fullName evidence="5">DUF2125 domain-containing protein</fullName>
    </recommendedName>
</protein>
<dbReference type="InterPro" id="IPR018666">
    <property type="entry name" value="DUF2125"/>
</dbReference>
<name>A0A1G5R8B1_9RHOB</name>
<dbReference type="AlphaFoldDB" id="A0A1G5R8B1"/>
<dbReference type="Proteomes" id="UP000198767">
    <property type="component" value="Unassembled WGS sequence"/>
</dbReference>
<reference evidence="3 4" key="1">
    <citation type="submission" date="2016-10" db="EMBL/GenBank/DDBJ databases">
        <authorList>
            <person name="de Groot N.N."/>
        </authorList>
    </citation>
    <scope>NUCLEOTIDE SEQUENCE [LARGE SCALE GENOMIC DNA]</scope>
    <source>
        <strain evidence="3 4">U95</strain>
    </source>
</reference>